<dbReference type="EMBL" id="CAADRM010000064">
    <property type="protein sequence ID" value="VFU13029.1"/>
    <property type="molecule type" value="Genomic_DNA"/>
</dbReference>
<evidence type="ECO:0000256" key="2">
    <source>
        <dbReference type="ARBA" id="ARBA00022759"/>
    </source>
</evidence>
<protein>
    <submittedName>
        <fullName evidence="7">UV DNA damage endonuclease</fullName>
        <ecNumber evidence="7">3.-.-.-</ecNumber>
    </submittedName>
</protein>
<keyword evidence="3" id="KW-0227">DNA damage</keyword>
<dbReference type="NCBIfam" id="TIGR00629">
    <property type="entry name" value="uvde"/>
    <property type="match status" value="1"/>
</dbReference>
<dbReference type="Gene3D" id="3.20.20.150">
    <property type="entry name" value="Divalent-metal-dependent TIM barrel enzymes"/>
    <property type="match status" value="1"/>
</dbReference>
<evidence type="ECO:0000256" key="1">
    <source>
        <dbReference type="ARBA" id="ARBA00022722"/>
    </source>
</evidence>
<evidence type="ECO:0000256" key="3">
    <source>
        <dbReference type="ARBA" id="ARBA00022763"/>
    </source>
</evidence>
<keyword evidence="2 7" id="KW-0255">Endonuclease</keyword>
<evidence type="ECO:0000256" key="6">
    <source>
        <dbReference type="ARBA" id="ARBA00023204"/>
    </source>
</evidence>
<sequence>MIRIGYVGINTELPTASRTFRLAGYSVGRMLDTASANLTALQQILTWNVDHGIFLFRITSNLIPFGSHPINRGEWKQVLRDEFAKIGRFIRDQGMRVSMHPGQHLVLNSPHEATHESALRELDYHETIFSLMELDFDHRIVVHGGGAYGNKAKATRVLVARLLECDSRIRLRLALENDERVFTAQNILAICQESGIPGVLDVFHHRVLPSLPGKGIREVIQAFTPSWAGARQKIHYSNQEPGKVLGSHSSQVNIDAFSGFYQEIHDLDLDIMLESKDKQESVLALRKAFPELK</sequence>
<keyword evidence="5 7" id="KW-0378">Hydrolase</keyword>
<proteinExistence type="predicted"/>
<accession>A0A485LX08</accession>
<dbReference type="InterPro" id="IPR036237">
    <property type="entry name" value="Xyl_isomerase-like_sf"/>
</dbReference>
<evidence type="ECO:0000313" key="7">
    <source>
        <dbReference type="EMBL" id="VFU13029.1"/>
    </source>
</evidence>
<dbReference type="Pfam" id="PF03851">
    <property type="entry name" value="UvdE"/>
    <property type="match status" value="1"/>
</dbReference>
<dbReference type="InterPro" id="IPR004601">
    <property type="entry name" value="UvdE"/>
</dbReference>
<gene>
    <name evidence="7" type="primary">uvsE</name>
    <name evidence="7" type="ORF">SCFA_1560011</name>
</gene>
<dbReference type="SUPFAM" id="SSF51658">
    <property type="entry name" value="Xylose isomerase-like"/>
    <property type="match status" value="1"/>
</dbReference>
<dbReference type="GO" id="GO:0006289">
    <property type="term" value="P:nucleotide-excision repair"/>
    <property type="evidence" value="ECO:0007669"/>
    <property type="project" value="InterPro"/>
</dbReference>
<dbReference type="PANTHER" id="PTHR31290">
    <property type="entry name" value="UV-DAMAGE ENDONUCLEASE"/>
    <property type="match status" value="1"/>
</dbReference>
<evidence type="ECO:0000256" key="5">
    <source>
        <dbReference type="ARBA" id="ARBA00022801"/>
    </source>
</evidence>
<dbReference type="GO" id="GO:0009411">
    <property type="term" value="P:response to UV"/>
    <property type="evidence" value="ECO:0007669"/>
    <property type="project" value="InterPro"/>
</dbReference>
<dbReference type="AlphaFoldDB" id="A0A485LX08"/>
<keyword evidence="6" id="KW-0234">DNA repair</keyword>
<organism evidence="7">
    <name type="scientific">anaerobic digester metagenome</name>
    <dbReference type="NCBI Taxonomy" id="1263854"/>
    <lineage>
        <taxon>unclassified sequences</taxon>
        <taxon>metagenomes</taxon>
        <taxon>ecological metagenomes</taxon>
    </lineage>
</organism>
<reference evidence="7" key="1">
    <citation type="submission" date="2019-03" db="EMBL/GenBank/DDBJ databases">
        <authorList>
            <person name="Hao L."/>
        </authorList>
    </citation>
    <scope>NUCLEOTIDE SEQUENCE</scope>
</reference>
<name>A0A485LX08_9ZZZZ</name>
<evidence type="ECO:0000256" key="4">
    <source>
        <dbReference type="ARBA" id="ARBA00022769"/>
    </source>
</evidence>
<keyword evidence="4" id="KW-0228">DNA excision</keyword>
<dbReference type="PANTHER" id="PTHR31290:SF5">
    <property type="entry name" value="UV-DAMAGE ENDONUCLEASE"/>
    <property type="match status" value="1"/>
</dbReference>
<dbReference type="GO" id="GO:0004519">
    <property type="term" value="F:endonuclease activity"/>
    <property type="evidence" value="ECO:0007669"/>
    <property type="project" value="UniProtKB-KW"/>
</dbReference>
<keyword evidence="1" id="KW-0540">Nuclease</keyword>
<dbReference type="EC" id="3.-.-.-" evidence="7"/>
<dbReference type="GO" id="GO:0016787">
    <property type="term" value="F:hydrolase activity"/>
    <property type="evidence" value="ECO:0007669"/>
    <property type="project" value="UniProtKB-KW"/>
</dbReference>